<proteinExistence type="predicted"/>
<name>A0A917JG60_9ENTE</name>
<evidence type="ECO:0000313" key="2">
    <source>
        <dbReference type="Proteomes" id="UP000622610"/>
    </source>
</evidence>
<evidence type="ECO:0000313" key="1">
    <source>
        <dbReference type="EMBL" id="GGI65217.1"/>
    </source>
</evidence>
<comment type="caution">
    <text evidence="1">The sequence shown here is derived from an EMBL/GenBank/DDBJ whole genome shotgun (WGS) entry which is preliminary data.</text>
</comment>
<keyword evidence="2" id="KW-1185">Reference proteome</keyword>
<dbReference type="EMBL" id="BMDT01000002">
    <property type="protein sequence ID" value="GGI65217.1"/>
    <property type="molecule type" value="Genomic_DNA"/>
</dbReference>
<dbReference type="RefSeq" id="WP_188367051.1">
    <property type="nucleotide sequence ID" value="NZ_BMDT01000002.1"/>
</dbReference>
<gene>
    <name evidence="1" type="ORF">GCM10011482_08710</name>
</gene>
<sequence>MSSSIDFSLSRSTDSNKVIQFPTSLYDYMEYTFFWIKSTWVDDVTRNGLDYIGPSIIDNDIPKFKEILIAWKQLFTLATENFDVPIGYDCETSERYKERVNREKTIHLIENLIGLCDLAIELNDTITVHGL</sequence>
<dbReference type="AlphaFoldDB" id="A0A917JG60"/>
<accession>A0A917JG60</accession>
<reference evidence="1" key="2">
    <citation type="submission" date="2020-09" db="EMBL/GenBank/DDBJ databases">
        <authorList>
            <person name="Sun Q."/>
            <person name="Sedlacek I."/>
        </authorList>
    </citation>
    <scope>NUCLEOTIDE SEQUENCE</scope>
    <source>
        <strain evidence="1">CCM 8433</strain>
    </source>
</reference>
<protein>
    <submittedName>
        <fullName evidence="1">Uncharacterized protein</fullName>
    </submittedName>
</protein>
<reference evidence="1" key="1">
    <citation type="journal article" date="2014" name="Int. J. Syst. Evol. Microbiol.">
        <title>Complete genome sequence of Corynebacterium casei LMG S-19264T (=DSM 44701T), isolated from a smear-ripened cheese.</title>
        <authorList>
            <consortium name="US DOE Joint Genome Institute (JGI-PGF)"/>
            <person name="Walter F."/>
            <person name="Albersmeier A."/>
            <person name="Kalinowski J."/>
            <person name="Ruckert C."/>
        </authorList>
    </citation>
    <scope>NUCLEOTIDE SEQUENCE</scope>
    <source>
        <strain evidence="1">CCM 8433</strain>
    </source>
</reference>
<dbReference type="Proteomes" id="UP000622610">
    <property type="component" value="Unassembled WGS sequence"/>
</dbReference>
<organism evidence="1 2">
    <name type="scientific">Enterococcus alcedinis</name>
    <dbReference type="NCBI Taxonomy" id="1274384"/>
    <lineage>
        <taxon>Bacteria</taxon>
        <taxon>Bacillati</taxon>
        <taxon>Bacillota</taxon>
        <taxon>Bacilli</taxon>
        <taxon>Lactobacillales</taxon>
        <taxon>Enterococcaceae</taxon>
        <taxon>Enterococcus</taxon>
    </lineage>
</organism>